<organism evidence="2 3">
    <name type="scientific">Stachybotrys elegans</name>
    <dbReference type="NCBI Taxonomy" id="80388"/>
    <lineage>
        <taxon>Eukaryota</taxon>
        <taxon>Fungi</taxon>
        <taxon>Dikarya</taxon>
        <taxon>Ascomycota</taxon>
        <taxon>Pezizomycotina</taxon>
        <taxon>Sordariomycetes</taxon>
        <taxon>Hypocreomycetidae</taxon>
        <taxon>Hypocreales</taxon>
        <taxon>Stachybotryaceae</taxon>
        <taxon>Stachybotrys</taxon>
    </lineage>
</organism>
<comment type="caution">
    <text evidence="2">The sequence shown here is derived from an EMBL/GenBank/DDBJ whole genome shotgun (WGS) entry which is preliminary data.</text>
</comment>
<feature type="compositionally biased region" description="Low complexity" evidence="1">
    <location>
        <begin position="335"/>
        <end position="344"/>
    </location>
</feature>
<dbReference type="Proteomes" id="UP000813444">
    <property type="component" value="Unassembled WGS sequence"/>
</dbReference>
<proteinExistence type="predicted"/>
<name>A0A8K0SLY1_9HYPO</name>
<gene>
    <name evidence="2" type="ORF">B0I35DRAFT_71625</name>
</gene>
<feature type="region of interest" description="Disordered" evidence="1">
    <location>
        <begin position="51"/>
        <end position="118"/>
    </location>
</feature>
<sequence length="377" mass="41431">MEGFPPIEDFPEHRPYALQEFDDWREENEKDLTIRDKKAHALMRLTVLAEPPASGSVDTPSEPPAAQAASIAPSVESPAPFAEMDMPPPGLPAVTEREPSSRLSDTPRPIQRAAESPVSGHGLVAELLHRDRDATMNFTMNFMQGRVRGANLPKLSKHAYAKNFHNNSSAVSLKALSAVHEEGTKKSTTFQGFLKHFAEWVDLGKTPPDPVALPLRGTTSRASLEDPEVVLGPVGTPTGKAGQQTCQRTLSQWQYSNDIPTETLEYIERSKDALKRMQDTVKLHQMDGQTELAEHVTTRAWGLWERLTTEKMPTMTPHGKLGGACSRATTPQPEPESSASAASQLTPTTRVGPDQDHDMVEDADSENNVGFPYQINR</sequence>
<feature type="region of interest" description="Disordered" evidence="1">
    <location>
        <begin position="314"/>
        <end position="377"/>
    </location>
</feature>
<protein>
    <submittedName>
        <fullName evidence="2">Uncharacterized protein</fullName>
    </submittedName>
</protein>
<dbReference type="EMBL" id="JAGPNK010000011">
    <property type="protein sequence ID" value="KAH7311747.1"/>
    <property type="molecule type" value="Genomic_DNA"/>
</dbReference>
<dbReference type="AlphaFoldDB" id="A0A8K0SLY1"/>
<accession>A0A8K0SLY1</accession>
<evidence type="ECO:0000256" key="1">
    <source>
        <dbReference type="SAM" id="MobiDB-lite"/>
    </source>
</evidence>
<feature type="compositionally biased region" description="Low complexity" evidence="1">
    <location>
        <begin position="64"/>
        <end position="74"/>
    </location>
</feature>
<keyword evidence="3" id="KW-1185">Reference proteome</keyword>
<evidence type="ECO:0000313" key="2">
    <source>
        <dbReference type="EMBL" id="KAH7311747.1"/>
    </source>
</evidence>
<reference evidence="2" key="1">
    <citation type="journal article" date="2021" name="Nat. Commun.">
        <title>Genetic determinants of endophytism in the Arabidopsis root mycobiome.</title>
        <authorList>
            <person name="Mesny F."/>
            <person name="Miyauchi S."/>
            <person name="Thiergart T."/>
            <person name="Pickel B."/>
            <person name="Atanasova L."/>
            <person name="Karlsson M."/>
            <person name="Huettel B."/>
            <person name="Barry K.W."/>
            <person name="Haridas S."/>
            <person name="Chen C."/>
            <person name="Bauer D."/>
            <person name="Andreopoulos W."/>
            <person name="Pangilinan J."/>
            <person name="LaButti K."/>
            <person name="Riley R."/>
            <person name="Lipzen A."/>
            <person name="Clum A."/>
            <person name="Drula E."/>
            <person name="Henrissat B."/>
            <person name="Kohler A."/>
            <person name="Grigoriev I.V."/>
            <person name="Martin F.M."/>
            <person name="Hacquard S."/>
        </authorList>
    </citation>
    <scope>NUCLEOTIDE SEQUENCE</scope>
    <source>
        <strain evidence="2">MPI-CAGE-CH-0235</strain>
    </source>
</reference>
<evidence type="ECO:0000313" key="3">
    <source>
        <dbReference type="Proteomes" id="UP000813444"/>
    </source>
</evidence>